<dbReference type="InterPro" id="IPR011050">
    <property type="entry name" value="Pectin_lyase_fold/virulence"/>
</dbReference>
<evidence type="ECO:0000313" key="2">
    <source>
        <dbReference type="EMBL" id="MBO9155257.1"/>
    </source>
</evidence>
<comment type="caution">
    <text evidence="2">The sequence shown here is derived from an EMBL/GenBank/DDBJ whole genome shotgun (WGS) entry which is preliminary data.</text>
</comment>
<feature type="signal peptide" evidence="1">
    <location>
        <begin position="1"/>
        <end position="22"/>
    </location>
</feature>
<dbReference type="Pfam" id="PF13585">
    <property type="entry name" value="CHU_C"/>
    <property type="match status" value="1"/>
</dbReference>
<organism evidence="2 3">
    <name type="scientific">Chitinophaga chungangae</name>
    <dbReference type="NCBI Taxonomy" id="2821488"/>
    <lineage>
        <taxon>Bacteria</taxon>
        <taxon>Pseudomonadati</taxon>
        <taxon>Bacteroidota</taxon>
        <taxon>Chitinophagia</taxon>
        <taxon>Chitinophagales</taxon>
        <taxon>Chitinophagaceae</taxon>
        <taxon>Chitinophaga</taxon>
    </lineage>
</organism>
<accession>A0ABS3YKS7</accession>
<dbReference type="SUPFAM" id="SSF51126">
    <property type="entry name" value="Pectin lyase-like"/>
    <property type="match status" value="1"/>
</dbReference>
<proteinExistence type="predicted"/>
<evidence type="ECO:0000256" key="1">
    <source>
        <dbReference type="SAM" id="SignalP"/>
    </source>
</evidence>
<dbReference type="Proteomes" id="UP000679126">
    <property type="component" value="Unassembled WGS sequence"/>
</dbReference>
<gene>
    <name evidence="2" type="ORF">J7I43_23725</name>
</gene>
<dbReference type="EMBL" id="JAGHKP010000005">
    <property type="protein sequence ID" value="MBO9155257.1"/>
    <property type="molecule type" value="Genomic_DNA"/>
</dbReference>
<dbReference type="InterPro" id="IPR026341">
    <property type="entry name" value="T9SS_type_B"/>
</dbReference>
<reference evidence="3" key="1">
    <citation type="submission" date="2021-03" db="EMBL/GenBank/DDBJ databases">
        <title>Assistant Professor.</title>
        <authorList>
            <person name="Huq M.A."/>
        </authorList>
    </citation>
    <scope>NUCLEOTIDE SEQUENCE [LARGE SCALE GENOMIC DNA]</scope>
    <source>
        <strain evidence="3">MAH-28</strain>
    </source>
</reference>
<name>A0ABS3YKS7_9BACT</name>
<evidence type="ECO:0000313" key="3">
    <source>
        <dbReference type="Proteomes" id="UP000679126"/>
    </source>
</evidence>
<sequence>MRQITVSVFILVLLLHASALKAENFIVTSRADRGAGSLWEAIERANANGTADRDYIRFNLPGTTVDDRTIILDKLELPALTSNIEIDGTTQPGTPFGISNAKVRILKTSLVGAGYFHMLKIYFAEDVAIYGLFLDFRIPETGAYGISLFNSSNITIGATGKGNVLNAAGGSVGSDVVSPGKSENIHISYNIIGMEPDGITVAGLGAQARINLRSSGDVEIDHNQISAETIMEEFPASVPNPSSRIYHVHDNLFGTDRTGTLAVGVSRMLITSPDPMGGPAARIHVLNNHFVSGYLELQCFGGEIKVQGNKVNTDITGTIHTGTTASPAVTVWNNGGTTLIGGDLPAEKNYIAGGPYGVYVADVHNATIKKNSIFCTLTRGIQSIETTFLETLSATTVTGRSEPNATIEIYEADHCDARSECTGKVFIGSTTANGAGQWSFSGTLPPDVVATGTNSAGRTSEFTRATIDLQQLDIVPPLCGTPGSIKGIRVTGAISMQWEDGAGNLIAANTPELLNVPPGTYKLFASASNDPHSDCSPQEFSINMINTQPDIITTAVTVVSPCGNNTGSIRNVIVTGGYKNTYEWRNDRNEIVGTDVELLNVPSGSYRLTAYSSPTCFDVSDPVVITDQPGPVIDITNMTVTPSTCMNNNGSIRNIQLGGMGTLAIRWLNEQDTHIGSSENIGNLAPGTYRLEVTDQSSCPALVSAPIVIGALGQVTIDVSQMKSQPAGCNNQPGAITGIQVTGAETYTWRNGNNDIVGNTPDLTGVPAGAYMLTATNRYNCTAQTLWIEVENMQASNWSVKGEIHLPVCNESNGEIRITDISGTQVQSLRWTNAATNATLGTDRTLGGLGPGDYKLYLTDPDGCELEVYTANIPQRTPPVLTGTPQITNEFCARANGSITLPGVNGAGPFLLQWTDAAGALMSTEQQAKNLKAGSYYVEVMDMYGCTVKSDAYIVQNEAEPLAPPADQTITIGKGLPLRINVTSPSPAVFTLYADAGTTMPLQDNTTGIFDMPPLQQNTTYYVTLTEDICKSPPAKIDVKTVDKVTVGVPTAFTPNGDGLNDIFRPQYSMMTSLESFTVFSRWGNEVFTTKTMGVGWNGRLNGAEQPTGSYIYIIRGKDVMGNPFQLQGSVLLIR</sequence>
<feature type="chain" id="PRO_5046149679" evidence="1">
    <location>
        <begin position="23"/>
        <end position="1135"/>
    </location>
</feature>
<keyword evidence="1" id="KW-0732">Signal</keyword>
<dbReference type="RefSeq" id="WP_209148486.1">
    <property type="nucleotide sequence ID" value="NZ_JAGHKP010000005.1"/>
</dbReference>
<dbReference type="NCBIfam" id="TIGR04131">
    <property type="entry name" value="Bac_Flav_CTERM"/>
    <property type="match status" value="1"/>
</dbReference>
<keyword evidence="3" id="KW-1185">Reference proteome</keyword>
<protein>
    <submittedName>
        <fullName evidence="2">Gliding motility-associated C-terminal domain-containing protein</fullName>
    </submittedName>
</protein>